<dbReference type="AlphaFoldDB" id="C6C983"/>
<dbReference type="EMBL" id="CP001654">
    <property type="protein sequence ID" value="ACS86283.1"/>
    <property type="molecule type" value="Genomic_DNA"/>
</dbReference>
<gene>
    <name evidence="1" type="ordered locus">Dd703_2506</name>
</gene>
<evidence type="ECO:0000313" key="2">
    <source>
        <dbReference type="Proteomes" id="UP000002734"/>
    </source>
</evidence>
<dbReference type="Proteomes" id="UP000002734">
    <property type="component" value="Chromosome"/>
</dbReference>
<reference evidence="1" key="1">
    <citation type="submission" date="2009-06" db="EMBL/GenBank/DDBJ databases">
        <title>Complete sequence of Dickeya dadantii Ech703.</title>
        <authorList>
            <consortium name="US DOE Joint Genome Institute"/>
            <person name="Lucas S."/>
            <person name="Copeland A."/>
            <person name="Lapidus A."/>
            <person name="Glavina del Rio T."/>
            <person name="Dalin E."/>
            <person name="Tice H."/>
            <person name="Bruce D."/>
            <person name="Goodwin L."/>
            <person name="Pitluck S."/>
            <person name="Chertkov O."/>
            <person name="Brettin T."/>
            <person name="Detter J.C."/>
            <person name="Han C."/>
            <person name="Larimer F."/>
            <person name="Land M."/>
            <person name="Hauser L."/>
            <person name="Kyrpides N."/>
            <person name="Mikhailova N."/>
            <person name="Balakrishnan V."/>
            <person name="Glasner J."/>
            <person name="Perna N.T."/>
        </authorList>
    </citation>
    <scope>NUCLEOTIDE SEQUENCE [LARGE SCALE GENOMIC DNA]</scope>
    <source>
        <strain evidence="1">Ech703</strain>
    </source>
</reference>
<dbReference type="RefSeq" id="WP_015854189.1">
    <property type="nucleotide sequence ID" value="NC_012880.1"/>
</dbReference>
<evidence type="ECO:0000313" key="1">
    <source>
        <dbReference type="EMBL" id="ACS86283.1"/>
    </source>
</evidence>
<keyword evidence="2" id="KW-1185">Reference proteome</keyword>
<sequence>MKIKNRPAIILMLALLLLGCSNKDIHYYSADESTLHTRGGVLGDNGIYHDVLYNPESVALSFDGFIVGLDKSPRTLIGAGDDNYRPQPQEGMSRVIRRLDKDYKTHYISHIIHDRGLPYGRENCAVYSVYNPSPLFPRGVASDERAASPLFSFCPPAQASDASPINHKVPPHQAFEGSRAGLQALKTALLASIDEHNRSGRPYTHAIVIVMGWNTPQIEAIRNFNSIMSHLDAVARQQNQPFNPLFVGVTWSSYWDENWFDVAVRLASYPNKADDADEIGASWLGSIVDTVHGAINQRGQNRPEAIPLIAIGHSFGARAVSMAVCQGPQFRVPASPVRTQGSPVVDLFIGLEPAVSLRRFLSGSVEKIQYNDCAAAKHIVMTASRYDSAVASSLWVEMIGNAFVYQRTCDDNKNDRLSCKTACANGDIVDAAGQCGTAKPVTALNSPITYIDASRLIRFNQPNTGGNAHSDIYRPDTGKFIWNAISAASHSGTK</sequence>
<keyword evidence="1" id="KW-0449">Lipoprotein</keyword>
<name>C6C983_MUSP7</name>
<dbReference type="HOGENOM" id="CLU_551841_0_0_6"/>
<dbReference type="KEGG" id="dda:Dd703_2506"/>
<dbReference type="eggNOG" id="ENOG50346ZE">
    <property type="taxonomic scope" value="Bacteria"/>
</dbReference>
<proteinExistence type="predicted"/>
<dbReference type="PROSITE" id="PS51257">
    <property type="entry name" value="PROKAR_LIPOPROTEIN"/>
    <property type="match status" value="1"/>
</dbReference>
<accession>C6C983</accession>
<protein>
    <submittedName>
        <fullName evidence="1">Lipoprotein</fullName>
    </submittedName>
</protein>
<organism evidence="1 2">
    <name type="scientific">Musicola paradisiaca (strain Ech703)</name>
    <name type="common">Dickeya paradisiaca</name>
    <name type="synonym">Dickeya dadantii</name>
    <dbReference type="NCBI Taxonomy" id="579405"/>
    <lineage>
        <taxon>Bacteria</taxon>
        <taxon>Pseudomonadati</taxon>
        <taxon>Pseudomonadota</taxon>
        <taxon>Gammaproteobacteria</taxon>
        <taxon>Enterobacterales</taxon>
        <taxon>Pectobacteriaceae</taxon>
        <taxon>Musicola</taxon>
    </lineage>
</organism>